<evidence type="ECO:0000313" key="3">
    <source>
        <dbReference type="Proteomes" id="UP000054396"/>
    </source>
</evidence>
<protein>
    <recommendedName>
        <fullName evidence="4">NADH dehydrogenase</fullName>
    </recommendedName>
</protein>
<dbReference type="AlphaFoldDB" id="A0A0W7WET1"/>
<gene>
    <name evidence="2" type="ORF">AVJ23_19335</name>
</gene>
<evidence type="ECO:0008006" key="4">
    <source>
        <dbReference type="Google" id="ProtNLM"/>
    </source>
</evidence>
<reference evidence="2 3" key="1">
    <citation type="submission" date="2015-12" db="EMBL/GenBank/DDBJ databases">
        <authorList>
            <person name="Shamseldin A."/>
            <person name="Moawad H."/>
            <person name="Abd El-Rahim W.M."/>
            <person name="Sadowsky M.J."/>
        </authorList>
    </citation>
    <scope>NUCLEOTIDE SEQUENCE [LARGE SCALE GENOMIC DNA]</scope>
    <source>
        <strain evidence="2 3">SJ5A-1</strain>
    </source>
</reference>
<keyword evidence="1" id="KW-0732">Signal</keyword>
<feature type="chain" id="PRO_5006936225" description="NADH dehydrogenase" evidence="1">
    <location>
        <begin position="20"/>
        <end position="130"/>
    </location>
</feature>
<accession>A0A0W7WET1</accession>
<organism evidence="2 3">
    <name type="scientific">Pseudoponticoccus marisrubri</name>
    <dbReference type="NCBI Taxonomy" id="1685382"/>
    <lineage>
        <taxon>Bacteria</taxon>
        <taxon>Pseudomonadati</taxon>
        <taxon>Pseudomonadota</taxon>
        <taxon>Alphaproteobacteria</taxon>
        <taxon>Rhodobacterales</taxon>
        <taxon>Roseobacteraceae</taxon>
        <taxon>Pseudoponticoccus</taxon>
    </lineage>
</organism>
<name>A0A0W7WET1_9RHOB</name>
<dbReference type="Proteomes" id="UP000054396">
    <property type="component" value="Unassembled WGS sequence"/>
</dbReference>
<dbReference type="InterPro" id="IPR020349">
    <property type="entry name" value="Uncharacterised_14.7kDa"/>
</dbReference>
<comment type="caution">
    <text evidence="2">The sequence shown here is derived from an EMBL/GenBank/DDBJ whole genome shotgun (WGS) entry which is preliminary data.</text>
</comment>
<feature type="signal peptide" evidence="1">
    <location>
        <begin position="1"/>
        <end position="19"/>
    </location>
</feature>
<evidence type="ECO:0000313" key="2">
    <source>
        <dbReference type="EMBL" id="KUF09081.1"/>
    </source>
</evidence>
<keyword evidence="3" id="KW-1185">Reference proteome</keyword>
<evidence type="ECO:0000256" key="1">
    <source>
        <dbReference type="SAM" id="SignalP"/>
    </source>
</evidence>
<dbReference type="OrthoDB" id="7658992at2"/>
<dbReference type="EMBL" id="LPXO01000017">
    <property type="protein sequence ID" value="KUF09081.1"/>
    <property type="molecule type" value="Genomic_DNA"/>
</dbReference>
<dbReference type="Pfam" id="PF17267">
    <property type="entry name" value="DUF5333"/>
    <property type="match status" value="1"/>
</dbReference>
<dbReference type="RefSeq" id="WP_058863878.1">
    <property type="nucleotide sequence ID" value="NZ_LPXO01000017.1"/>
</dbReference>
<dbReference type="STRING" id="1685382.AVJ23_19335"/>
<sequence>MRLIPALALLIALAAPAAAKPPLSQVRAIDDALMAIAIADEIRKTCDGINARMIRAMSRINSLRAEAKALGYTNDEIDAYTSSKAEKKRMRSKAEAYLASQGVDARDEAALCRFGRDEIARNTAIGSLLR</sequence>
<proteinExistence type="predicted"/>